<evidence type="ECO:0000256" key="3">
    <source>
        <dbReference type="ARBA" id="ARBA00008750"/>
    </source>
</evidence>
<dbReference type="InterPro" id="IPR006180">
    <property type="entry name" value="3-OHacyl-CoA_DH_CS"/>
</dbReference>
<dbReference type="GO" id="GO:0004165">
    <property type="term" value="F:delta(3)-delta(2)-enoyl-CoA isomerase activity"/>
    <property type="evidence" value="ECO:0007669"/>
    <property type="project" value="InterPro"/>
</dbReference>
<comment type="catalytic activity">
    <reaction evidence="13">
        <text>a (3S)-3-hydroxyacyl-CoA + NAD(+) = a 3-oxoacyl-CoA + NADH + H(+)</text>
        <dbReference type="Rhea" id="RHEA:22432"/>
        <dbReference type="ChEBI" id="CHEBI:15378"/>
        <dbReference type="ChEBI" id="CHEBI:57318"/>
        <dbReference type="ChEBI" id="CHEBI:57540"/>
        <dbReference type="ChEBI" id="CHEBI:57945"/>
        <dbReference type="ChEBI" id="CHEBI:90726"/>
        <dbReference type="EC" id="1.1.1.35"/>
    </reaction>
</comment>
<keyword evidence="7" id="KW-0560">Oxidoreductase</keyword>
<comment type="similarity">
    <text evidence="3">In the N-terminal section; belongs to the enoyl-CoA hydratase/isomerase family.</text>
</comment>
<evidence type="ECO:0000256" key="14">
    <source>
        <dbReference type="RuleBase" id="RU003707"/>
    </source>
</evidence>
<dbReference type="Gene3D" id="3.40.50.720">
    <property type="entry name" value="NAD(P)-binding Rossmann-like Domain"/>
    <property type="match status" value="1"/>
</dbReference>
<feature type="domain" description="3-hydroxyacyl-CoA dehydrogenase C-terminal" evidence="15">
    <location>
        <begin position="625"/>
        <end position="708"/>
    </location>
</feature>
<dbReference type="AlphaFoldDB" id="A0A233RAU7"/>
<dbReference type="InterPro" id="IPR036291">
    <property type="entry name" value="NAD(P)-bd_dom_sf"/>
</dbReference>
<keyword evidence="11" id="KW-0456">Lyase</keyword>
<evidence type="ECO:0000256" key="2">
    <source>
        <dbReference type="ARBA" id="ARBA00007005"/>
    </source>
</evidence>
<evidence type="ECO:0000256" key="6">
    <source>
        <dbReference type="ARBA" id="ARBA00022963"/>
    </source>
</evidence>
<keyword evidence="8" id="KW-0520">NAD</keyword>
<evidence type="ECO:0000256" key="7">
    <source>
        <dbReference type="ARBA" id="ARBA00023002"/>
    </source>
</evidence>
<dbReference type="PROSITE" id="PS00067">
    <property type="entry name" value="3HCDH"/>
    <property type="match status" value="1"/>
</dbReference>
<evidence type="ECO:0000256" key="5">
    <source>
        <dbReference type="ARBA" id="ARBA00022832"/>
    </source>
</evidence>
<dbReference type="InterPro" id="IPR008927">
    <property type="entry name" value="6-PGluconate_DH-like_C_sf"/>
</dbReference>
<dbReference type="Proteomes" id="UP000242757">
    <property type="component" value="Unassembled WGS sequence"/>
</dbReference>
<comment type="pathway">
    <text evidence="1">Lipid metabolism; fatty acid beta-oxidation.</text>
</comment>
<evidence type="ECO:0000259" key="16">
    <source>
        <dbReference type="Pfam" id="PF02737"/>
    </source>
</evidence>
<comment type="similarity">
    <text evidence="14">Belongs to the enoyl-CoA hydratase/isomerase family.</text>
</comment>
<dbReference type="PANTHER" id="PTHR43612:SF3">
    <property type="entry name" value="TRIFUNCTIONAL ENZYME SUBUNIT ALPHA, MITOCHONDRIAL"/>
    <property type="match status" value="1"/>
</dbReference>
<dbReference type="GO" id="GO:0006635">
    <property type="term" value="P:fatty acid beta-oxidation"/>
    <property type="evidence" value="ECO:0007669"/>
    <property type="project" value="UniProtKB-UniPathway"/>
</dbReference>
<keyword evidence="12" id="KW-0511">Multifunctional enzyme</keyword>
<dbReference type="NCBIfam" id="TIGR02437">
    <property type="entry name" value="FadB"/>
    <property type="match status" value="1"/>
</dbReference>
<feature type="domain" description="3-hydroxyacyl-CoA dehydrogenase NAD binding" evidence="16">
    <location>
        <begin position="314"/>
        <end position="492"/>
    </location>
</feature>
<dbReference type="InterPro" id="IPR012799">
    <property type="entry name" value="FadB"/>
</dbReference>
<gene>
    <name evidence="17" type="ORF">B6S08_16550</name>
</gene>
<keyword evidence="5" id="KW-0276">Fatty acid metabolism</keyword>
<evidence type="ECO:0000256" key="8">
    <source>
        <dbReference type="ARBA" id="ARBA00023027"/>
    </source>
</evidence>
<dbReference type="CDD" id="cd06558">
    <property type="entry name" value="crotonase-like"/>
    <property type="match status" value="1"/>
</dbReference>
<organism evidence="17 18">
    <name type="scientific">Oceanimonas doudoroffii</name>
    <dbReference type="NCBI Taxonomy" id="84158"/>
    <lineage>
        <taxon>Bacteria</taxon>
        <taxon>Pseudomonadati</taxon>
        <taxon>Pseudomonadota</taxon>
        <taxon>Gammaproteobacteria</taxon>
        <taxon>Aeromonadales</taxon>
        <taxon>Aeromonadaceae</taxon>
        <taxon>Oceanimonas</taxon>
    </lineage>
</organism>
<dbReference type="InterPro" id="IPR018376">
    <property type="entry name" value="Enoyl-CoA_hyd/isom_CS"/>
</dbReference>
<dbReference type="PANTHER" id="PTHR43612">
    <property type="entry name" value="TRIFUNCTIONAL ENZYME SUBUNIT ALPHA"/>
    <property type="match status" value="1"/>
</dbReference>
<reference evidence="17 18" key="1">
    <citation type="submission" date="2017-08" db="EMBL/GenBank/DDBJ databases">
        <title>A Genome Sequence of Oceanimonas doudoroffii ATCC 27123T.</title>
        <authorList>
            <person name="Brennan M.A."/>
            <person name="Maclea K.S."/>
            <person name="Mcclelland W.D."/>
            <person name="Trachtenberg A.M."/>
        </authorList>
    </citation>
    <scope>NUCLEOTIDE SEQUENCE [LARGE SCALE GENOMIC DNA]</scope>
    <source>
        <strain evidence="17 18">ATCC 27123</strain>
    </source>
</reference>
<dbReference type="UniPathway" id="UPA00659"/>
<dbReference type="EMBL" id="NBIM01000009">
    <property type="protein sequence ID" value="OXY80520.1"/>
    <property type="molecule type" value="Genomic_DNA"/>
</dbReference>
<dbReference type="InterPro" id="IPR029045">
    <property type="entry name" value="ClpP/crotonase-like_dom_sf"/>
</dbReference>
<evidence type="ECO:0000256" key="9">
    <source>
        <dbReference type="ARBA" id="ARBA00023098"/>
    </source>
</evidence>
<comment type="caution">
    <text evidence="17">The sequence shown here is derived from an EMBL/GenBank/DDBJ whole genome shotgun (WGS) entry which is preliminary data.</text>
</comment>
<name>A0A233RAU7_9GAMM</name>
<dbReference type="SUPFAM" id="SSF51735">
    <property type="entry name" value="NAD(P)-binding Rossmann-fold domains"/>
    <property type="match status" value="1"/>
</dbReference>
<dbReference type="InterPro" id="IPR006108">
    <property type="entry name" value="3HC_DH_C"/>
</dbReference>
<dbReference type="NCBIfam" id="NF008727">
    <property type="entry name" value="PRK11730.1"/>
    <property type="match status" value="1"/>
</dbReference>
<dbReference type="EC" id="4.2.1.17" evidence="4"/>
<dbReference type="InterPro" id="IPR001753">
    <property type="entry name" value="Enoyl-CoA_hydra/iso"/>
</dbReference>
<accession>A0A233RAU7</accession>
<evidence type="ECO:0000256" key="12">
    <source>
        <dbReference type="ARBA" id="ARBA00023268"/>
    </source>
</evidence>
<dbReference type="Pfam" id="PF02737">
    <property type="entry name" value="3HCDH_N"/>
    <property type="match status" value="1"/>
</dbReference>
<dbReference type="SUPFAM" id="SSF48179">
    <property type="entry name" value="6-phosphogluconate dehydrogenase C-terminal domain-like"/>
    <property type="match status" value="2"/>
</dbReference>
<evidence type="ECO:0000256" key="13">
    <source>
        <dbReference type="ARBA" id="ARBA00049556"/>
    </source>
</evidence>
<keyword evidence="18" id="KW-1185">Reference proteome</keyword>
<evidence type="ECO:0000256" key="1">
    <source>
        <dbReference type="ARBA" id="ARBA00005005"/>
    </source>
</evidence>
<dbReference type="FunFam" id="3.40.50.720:FF:000009">
    <property type="entry name" value="Fatty oxidation complex, alpha subunit"/>
    <property type="match status" value="1"/>
</dbReference>
<comment type="similarity">
    <text evidence="2">In the central section; belongs to the 3-hydroxyacyl-CoA dehydrogenase family.</text>
</comment>
<dbReference type="Gene3D" id="3.90.226.10">
    <property type="entry name" value="2-enoyl-CoA Hydratase, Chain A, domain 1"/>
    <property type="match status" value="1"/>
</dbReference>
<feature type="domain" description="3-hydroxyacyl-CoA dehydrogenase C-terminal" evidence="15">
    <location>
        <begin position="494"/>
        <end position="590"/>
    </location>
</feature>
<evidence type="ECO:0000259" key="15">
    <source>
        <dbReference type="Pfam" id="PF00725"/>
    </source>
</evidence>
<keyword evidence="6" id="KW-0442">Lipid degradation</keyword>
<dbReference type="RefSeq" id="WP_094201920.1">
    <property type="nucleotide sequence ID" value="NZ_NBIM01000009.1"/>
</dbReference>
<dbReference type="GO" id="GO:0008692">
    <property type="term" value="F:3-hydroxybutyryl-CoA epimerase activity"/>
    <property type="evidence" value="ECO:0007669"/>
    <property type="project" value="InterPro"/>
</dbReference>
<dbReference type="Pfam" id="PF00725">
    <property type="entry name" value="3HCDH"/>
    <property type="match status" value="2"/>
</dbReference>
<evidence type="ECO:0000256" key="10">
    <source>
        <dbReference type="ARBA" id="ARBA00023235"/>
    </source>
</evidence>
<dbReference type="OrthoDB" id="5389341at2"/>
<dbReference type="GO" id="GO:0016509">
    <property type="term" value="F:long-chain (3S)-3-hydroxyacyl-CoA dehydrogenase (NAD+) activity"/>
    <property type="evidence" value="ECO:0007669"/>
    <property type="project" value="TreeGrafter"/>
</dbReference>
<dbReference type="GO" id="GO:0004300">
    <property type="term" value="F:enoyl-CoA hydratase activity"/>
    <property type="evidence" value="ECO:0007669"/>
    <property type="project" value="UniProtKB-EC"/>
</dbReference>
<dbReference type="GO" id="GO:0070403">
    <property type="term" value="F:NAD+ binding"/>
    <property type="evidence" value="ECO:0007669"/>
    <property type="project" value="InterPro"/>
</dbReference>
<dbReference type="SUPFAM" id="SSF52096">
    <property type="entry name" value="ClpP/crotonase"/>
    <property type="match status" value="1"/>
</dbReference>
<evidence type="ECO:0000313" key="18">
    <source>
        <dbReference type="Proteomes" id="UP000242757"/>
    </source>
</evidence>
<dbReference type="InterPro" id="IPR050136">
    <property type="entry name" value="FA_oxidation_alpha_subunit"/>
</dbReference>
<dbReference type="Pfam" id="PF00378">
    <property type="entry name" value="ECH_1"/>
    <property type="match status" value="1"/>
</dbReference>
<protein>
    <recommendedName>
        <fullName evidence="4">enoyl-CoA hydratase</fullName>
        <ecNumber evidence="4">4.2.1.17</ecNumber>
    </recommendedName>
</protein>
<keyword evidence="9" id="KW-0443">Lipid metabolism</keyword>
<dbReference type="GO" id="GO:0036125">
    <property type="term" value="C:fatty acid beta-oxidation multienzyme complex"/>
    <property type="evidence" value="ECO:0007669"/>
    <property type="project" value="InterPro"/>
</dbReference>
<evidence type="ECO:0000256" key="11">
    <source>
        <dbReference type="ARBA" id="ARBA00023239"/>
    </source>
</evidence>
<evidence type="ECO:0000313" key="17">
    <source>
        <dbReference type="EMBL" id="OXY80520.1"/>
    </source>
</evidence>
<evidence type="ECO:0000256" key="4">
    <source>
        <dbReference type="ARBA" id="ARBA00012076"/>
    </source>
</evidence>
<sequence length="712" mass="77241">MIYQGETLSITRQSNGIAELCLNAPGSVNKLDSRTLLALEAALDALAQRQDICGLMITSAKDTFIVGADITEFLDKFALPEAELAGWLSRANALFNRLEDLPFPTLSLVRGYALGGGCECILATDFRLGDASARIGLPETKLGIMPGFGGTVRLPRLLGADNAMEWITTGKEHGASDCLRLGLLDGIVSTDKLHDAGLRLLQQADEHNWQDRRRQKNGPLTLSPEEAAMSFTTAKGMVAARAGHHYPAPMMAVNTIEAAAGMGRDDALQVEQDNFIKLTRTPAAHALVGIFLNDQVVKGKAKQAARNAAPVTRLAVLGAGIMGGGIACQAAVRGIPAVMKDINNDALALGMNEAGKRLTRQLERGKIDGAHLAGVLSHIRPTLSNDELDGVGLVVEAVVENPDVKAKVLAEVEQKVGADTVIASNTSTIPISTLANNLRRPDKFCGMHFFNPVHRMPLVEIIRGEHSSDDTINRVVACAAAMGKTPIVVNDCPGFFVNRVLFPYFFGFNRLLADGADFADIDRVMERQFGWPMGPARLLDVVGMDTAHHAAAVMAQGFPDRMQQNGSTAIDLMFEQQLLGQKNGHGFYHWQQDKKGRLQKTGDDTARTLLARHHGEPRPFEQDDIVARMMVPMVNEVVRCLEENIIASPAEADMALVYGLGFPPFRGGVFRWLDTLGLNAYLTMAERHTGLGPLYQVSDRLRHMAQNGETFY</sequence>
<proteinExistence type="inferred from homology"/>
<dbReference type="Gene3D" id="1.10.1040.50">
    <property type="match status" value="1"/>
</dbReference>
<dbReference type="PROSITE" id="PS00166">
    <property type="entry name" value="ENOYL_COA_HYDRATASE"/>
    <property type="match status" value="1"/>
</dbReference>
<dbReference type="InterPro" id="IPR006176">
    <property type="entry name" value="3-OHacyl-CoA_DH_NAD-bd"/>
</dbReference>
<keyword evidence="10" id="KW-0413">Isomerase</keyword>